<evidence type="ECO:0000256" key="2">
    <source>
        <dbReference type="ARBA" id="ARBA00022475"/>
    </source>
</evidence>
<feature type="transmembrane region" description="Helical" evidence="8">
    <location>
        <begin position="156"/>
        <end position="171"/>
    </location>
</feature>
<keyword evidence="6 8" id="KW-1133">Transmembrane helix</keyword>
<evidence type="ECO:0000313" key="10">
    <source>
        <dbReference type="EMBL" id="BAQ67946.1"/>
    </source>
</evidence>
<feature type="domain" description="Glycosyltransferase RgtA/B/C/D-like" evidence="9">
    <location>
        <begin position="60"/>
        <end position="214"/>
    </location>
</feature>
<dbReference type="eggNOG" id="COG1807">
    <property type="taxonomic scope" value="Bacteria"/>
</dbReference>
<sequence>MAMDDAADRRATAIFLLAISVYFAAQVGLRLALGGAYETDEAEMLVMTPGLRLGYGPQLPLYNWLQLGFFELFGRGLLALSLLKNLLLWLTALLAFLGLRIWLPASGAALAAISLFLLPDYAWEAQRATTHSNMLLVTSAATLAAFLWAVKRGSRIGWVILGIAIGLGGLAKYNFYLVPLGLVLAGLTLAPLRAQILRRRALIAPAIAAAIVALPYRWMIANRDLAFSSVGKLQLEAEPVRQMLPAGLLRLPEGLLALLGLALIVAAVLWLFGRSRGKPVSPGPVAALLLRAVIVATLLTAVGVWLAQAGTLTARWLLPLAFLSVLGVFAALAPRLGRGGRVGLVGFLGLVALLVFTGLTYDRFKEGARRDVDFSLLPERLAAIEGSEGLPVIAEFYTAGNLAAREPLRPVAPYLPFAARRFEGETVLFLLRETVPPSFEVGLVRAGWPASARFDILSEGDFTLPYMHSDEDMPFRYVLARPVAQP</sequence>
<keyword evidence="7 8" id="KW-0472">Membrane</keyword>
<feature type="transmembrane region" description="Helical" evidence="8">
    <location>
        <begin position="342"/>
        <end position="361"/>
    </location>
</feature>
<gene>
    <name evidence="10" type="ORF">NHU_00778</name>
</gene>
<feature type="transmembrane region" description="Helical" evidence="8">
    <location>
        <begin position="313"/>
        <end position="333"/>
    </location>
</feature>
<evidence type="ECO:0000256" key="7">
    <source>
        <dbReference type="ARBA" id="ARBA00023136"/>
    </source>
</evidence>
<comment type="subcellular location">
    <subcellularLocation>
        <location evidence="1">Cell membrane</location>
        <topology evidence="1">Multi-pass membrane protein</topology>
    </subcellularLocation>
</comment>
<feature type="transmembrane region" description="Helical" evidence="8">
    <location>
        <begin position="285"/>
        <end position="307"/>
    </location>
</feature>
<dbReference type="Pfam" id="PF13231">
    <property type="entry name" value="PMT_2"/>
    <property type="match status" value="1"/>
</dbReference>
<evidence type="ECO:0000259" key="9">
    <source>
        <dbReference type="Pfam" id="PF13231"/>
    </source>
</evidence>
<keyword evidence="3" id="KW-0328">Glycosyltransferase</keyword>
<feature type="transmembrane region" description="Helical" evidence="8">
    <location>
        <begin position="201"/>
        <end position="220"/>
    </location>
</feature>
<dbReference type="GO" id="GO:0009103">
    <property type="term" value="P:lipopolysaccharide biosynthetic process"/>
    <property type="evidence" value="ECO:0007669"/>
    <property type="project" value="UniProtKB-ARBA"/>
</dbReference>
<dbReference type="PANTHER" id="PTHR33908">
    <property type="entry name" value="MANNOSYLTRANSFERASE YKCB-RELATED"/>
    <property type="match status" value="1"/>
</dbReference>
<feature type="transmembrane region" description="Helical" evidence="8">
    <location>
        <begin position="61"/>
        <end position="80"/>
    </location>
</feature>
<dbReference type="PANTHER" id="PTHR33908:SF11">
    <property type="entry name" value="MEMBRANE PROTEIN"/>
    <property type="match status" value="1"/>
</dbReference>
<dbReference type="PATRIC" id="fig|35806.4.peg.796"/>
<feature type="transmembrane region" description="Helical" evidence="8">
    <location>
        <begin position="12"/>
        <end position="37"/>
    </location>
</feature>
<evidence type="ECO:0000256" key="4">
    <source>
        <dbReference type="ARBA" id="ARBA00022679"/>
    </source>
</evidence>
<evidence type="ECO:0000256" key="6">
    <source>
        <dbReference type="ARBA" id="ARBA00022989"/>
    </source>
</evidence>
<evidence type="ECO:0000256" key="1">
    <source>
        <dbReference type="ARBA" id="ARBA00004651"/>
    </source>
</evidence>
<evidence type="ECO:0000256" key="8">
    <source>
        <dbReference type="SAM" id="Phobius"/>
    </source>
</evidence>
<keyword evidence="5 8" id="KW-0812">Transmembrane</keyword>
<dbReference type="InterPro" id="IPR050297">
    <property type="entry name" value="LipidA_mod_glycosyltrf_83"/>
</dbReference>
<dbReference type="InterPro" id="IPR038731">
    <property type="entry name" value="RgtA/B/C-like"/>
</dbReference>
<dbReference type="KEGG" id="rsu:NHU_00778"/>
<dbReference type="GO" id="GO:0016763">
    <property type="term" value="F:pentosyltransferase activity"/>
    <property type="evidence" value="ECO:0007669"/>
    <property type="project" value="TreeGrafter"/>
</dbReference>
<feature type="transmembrane region" description="Helical" evidence="8">
    <location>
        <begin position="130"/>
        <end position="149"/>
    </location>
</feature>
<feature type="transmembrane region" description="Helical" evidence="8">
    <location>
        <begin position="254"/>
        <end position="273"/>
    </location>
</feature>
<evidence type="ECO:0000313" key="11">
    <source>
        <dbReference type="Proteomes" id="UP000064912"/>
    </source>
</evidence>
<feature type="transmembrane region" description="Helical" evidence="8">
    <location>
        <begin position="87"/>
        <end position="118"/>
    </location>
</feature>
<reference evidence="10 11" key="1">
    <citation type="submission" date="2015-02" db="EMBL/GenBank/DDBJ databases">
        <title>Genome sequene of Rhodovulum sulfidophilum DSM 2351.</title>
        <authorList>
            <person name="Nagao N."/>
        </authorList>
    </citation>
    <scope>NUCLEOTIDE SEQUENCE [LARGE SCALE GENOMIC DNA]</scope>
    <source>
        <strain evidence="10 11">DSM 2351</strain>
    </source>
</reference>
<protein>
    <recommendedName>
        <fullName evidence="9">Glycosyltransferase RgtA/B/C/D-like domain-containing protein</fullName>
    </recommendedName>
</protein>
<dbReference type="GO" id="GO:0005886">
    <property type="term" value="C:plasma membrane"/>
    <property type="evidence" value="ECO:0007669"/>
    <property type="project" value="UniProtKB-SubCell"/>
</dbReference>
<evidence type="ECO:0000256" key="3">
    <source>
        <dbReference type="ARBA" id="ARBA00022676"/>
    </source>
</evidence>
<name>A0A0D6AYW4_RHOSU</name>
<keyword evidence="4" id="KW-0808">Transferase</keyword>
<dbReference type="AlphaFoldDB" id="A0A0D6AYW4"/>
<evidence type="ECO:0000256" key="5">
    <source>
        <dbReference type="ARBA" id="ARBA00022692"/>
    </source>
</evidence>
<keyword evidence="2" id="KW-1003">Cell membrane</keyword>
<dbReference type="EMBL" id="AP014800">
    <property type="protein sequence ID" value="BAQ67946.1"/>
    <property type="molecule type" value="Genomic_DNA"/>
</dbReference>
<dbReference type="Proteomes" id="UP000064912">
    <property type="component" value="Chromosome"/>
</dbReference>
<feature type="transmembrane region" description="Helical" evidence="8">
    <location>
        <begin position="177"/>
        <end position="194"/>
    </location>
</feature>
<accession>A0A0D6AYW4</accession>
<organism evidence="10 11">
    <name type="scientific">Rhodovulum sulfidophilum</name>
    <name type="common">Rhodobacter sulfidophilus</name>
    <dbReference type="NCBI Taxonomy" id="35806"/>
    <lineage>
        <taxon>Bacteria</taxon>
        <taxon>Pseudomonadati</taxon>
        <taxon>Pseudomonadota</taxon>
        <taxon>Alphaproteobacteria</taxon>
        <taxon>Rhodobacterales</taxon>
        <taxon>Paracoccaceae</taxon>
        <taxon>Rhodovulum</taxon>
    </lineage>
</organism>
<proteinExistence type="predicted"/>